<evidence type="ECO:0000256" key="1">
    <source>
        <dbReference type="SAM" id="MobiDB-lite"/>
    </source>
</evidence>
<dbReference type="AlphaFoldDB" id="A0AAD6H5X0"/>
<dbReference type="GeneID" id="81585493"/>
<reference evidence="2" key="2">
    <citation type="submission" date="2023-01" db="EMBL/GenBank/DDBJ databases">
        <authorList>
            <person name="Petersen C."/>
        </authorList>
    </citation>
    <scope>NUCLEOTIDE SEQUENCE</scope>
    <source>
        <strain evidence="2">IBT 12815</strain>
    </source>
</reference>
<dbReference type="Proteomes" id="UP001213799">
    <property type="component" value="Unassembled WGS sequence"/>
</dbReference>
<gene>
    <name evidence="2" type="ORF">N7537_004194</name>
</gene>
<reference evidence="2" key="1">
    <citation type="journal article" date="2023" name="IMA Fungus">
        <title>Comparative genomic study of the Penicillium genus elucidates a diverse pangenome and 15 lateral gene transfer events.</title>
        <authorList>
            <person name="Petersen C."/>
            <person name="Sorensen T."/>
            <person name="Nielsen M.R."/>
            <person name="Sondergaard T.E."/>
            <person name="Sorensen J.L."/>
            <person name="Fitzpatrick D.A."/>
            <person name="Frisvad J.C."/>
            <person name="Nielsen K.L."/>
        </authorList>
    </citation>
    <scope>NUCLEOTIDE SEQUENCE</scope>
    <source>
        <strain evidence="2">IBT 12815</strain>
    </source>
</reference>
<dbReference type="EMBL" id="JAQJAE010000002">
    <property type="protein sequence ID" value="KAJ5607575.1"/>
    <property type="molecule type" value="Genomic_DNA"/>
</dbReference>
<sequence length="71" mass="8151">MNSQWNEVSMWLQNSIEFVVNRTQTQVESDLKCVNDDILLRQPPVQESEETDSPVPSCAASTGRKRRRSDI</sequence>
<feature type="region of interest" description="Disordered" evidence="1">
    <location>
        <begin position="42"/>
        <end position="71"/>
    </location>
</feature>
<name>A0AAD6H5X0_9EURO</name>
<keyword evidence="3" id="KW-1185">Reference proteome</keyword>
<organism evidence="2 3">
    <name type="scientific">Penicillium hordei</name>
    <dbReference type="NCBI Taxonomy" id="40994"/>
    <lineage>
        <taxon>Eukaryota</taxon>
        <taxon>Fungi</taxon>
        <taxon>Dikarya</taxon>
        <taxon>Ascomycota</taxon>
        <taxon>Pezizomycotina</taxon>
        <taxon>Eurotiomycetes</taxon>
        <taxon>Eurotiomycetidae</taxon>
        <taxon>Eurotiales</taxon>
        <taxon>Aspergillaceae</taxon>
        <taxon>Penicillium</taxon>
    </lineage>
</organism>
<accession>A0AAD6H5X0</accession>
<evidence type="ECO:0000313" key="3">
    <source>
        <dbReference type="Proteomes" id="UP001213799"/>
    </source>
</evidence>
<proteinExistence type="predicted"/>
<dbReference type="RefSeq" id="XP_056754999.1">
    <property type="nucleotide sequence ID" value="XM_056895251.1"/>
</dbReference>
<evidence type="ECO:0000313" key="2">
    <source>
        <dbReference type="EMBL" id="KAJ5607575.1"/>
    </source>
</evidence>
<protein>
    <submittedName>
        <fullName evidence="2">Uncharacterized protein</fullName>
    </submittedName>
</protein>
<comment type="caution">
    <text evidence="2">The sequence shown here is derived from an EMBL/GenBank/DDBJ whole genome shotgun (WGS) entry which is preliminary data.</text>
</comment>